<dbReference type="Proteomes" id="UP000077202">
    <property type="component" value="Unassembled WGS sequence"/>
</dbReference>
<dbReference type="GO" id="GO:0033819">
    <property type="term" value="F:lipoyl(octanoyl) transferase activity"/>
    <property type="evidence" value="ECO:0007669"/>
    <property type="project" value="UniProtKB-EC"/>
</dbReference>
<evidence type="ECO:0000256" key="3">
    <source>
        <dbReference type="ARBA" id="ARBA00012334"/>
    </source>
</evidence>
<reference evidence="7" key="1">
    <citation type="submission" date="2016-03" db="EMBL/GenBank/DDBJ databases">
        <title>Mechanisms controlling the formation of the plant cell surface in tip-growing cells are functionally conserved among land plants.</title>
        <authorList>
            <person name="Honkanen S."/>
            <person name="Jones V.A."/>
            <person name="Morieri G."/>
            <person name="Champion C."/>
            <person name="Hetherington A.J."/>
            <person name="Kelly S."/>
            <person name="Saint-Marcoux D."/>
            <person name="Proust H."/>
            <person name="Prescott H."/>
            <person name="Dolan L."/>
        </authorList>
    </citation>
    <scope>NUCLEOTIDE SEQUENCE [LARGE SCALE GENOMIC DNA]</scope>
    <source>
        <tissue evidence="7">Whole gametophyte</tissue>
    </source>
</reference>
<dbReference type="GO" id="GO:0009249">
    <property type="term" value="P:protein lipoylation"/>
    <property type="evidence" value="ECO:0007669"/>
    <property type="project" value="InterPro"/>
</dbReference>
<dbReference type="FunFam" id="3.30.930.10:FF:000063">
    <property type="entry name" value="Octanoyltransferase LIP2, mitochondrial"/>
    <property type="match status" value="1"/>
</dbReference>
<comment type="pathway">
    <text evidence="1">Protein modification; protein lipoylation via endogenous pathway; protein N(6)-(lipoyl)lysine from octanoyl-[acyl-carrier-protein]: step 1/2.</text>
</comment>
<keyword evidence="8" id="KW-1185">Reference proteome</keyword>
<evidence type="ECO:0000256" key="5">
    <source>
        <dbReference type="ARBA" id="ARBA00023315"/>
    </source>
</evidence>
<dbReference type="AlphaFoldDB" id="A0A176W0X3"/>
<dbReference type="NCBIfam" id="NF010925">
    <property type="entry name" value="PRK14345.1"/>
    <property type="match status" value="1"/>
</dbReference>
<keyword evidence="4" id="KW-0808">Transferase</keyword>
<dbReference type="EMBL" id="LVLJ01002132">
    <property type="protein sequence ID" value="OAE26699.1"/>
    <property type="molecule type" value="Genomic_DNA"/>
</dbReference>
<dbReference type="HAMAP" id="MF_00013">
    <property type="entry name" value="LipB"/>
    <property type="match status" value="1"/>
</dbReference>
<sequence>MSRMVKSQDESEGIGFFWDLYPTRLLFWQGPEDLVAQKSGHPIFWREFLLSVMASRRLNVIRMGIVGYAQASELQRLLVDRRRAGLIGNTLLSLQHPPTFTVGKRKTMHNLLATPDVLAGLGVEVHESDRGGDITFHGPRQAILYPILALNQMNLGARKYVEGLEDSMINTAALYGVQALGRFKKRTGIWVEDRKLGAIGVKISSGSITSHGLAFNIDPDLEFFTHIVPCGISDKEVTSLRKESYVPIPGEDVVTEQLIESFANVFKLDKHTLDLDDL</sequence>
<protein>
    <recommendedName>
        <fullName evidence="3">lipoyl(octanoyl) transferase</fullName>
        <ecNumber evidence="3">2.3.1.181</ecNumber>
    </recommendedName>
</protein>
<dbReference type="UniPathway" id="UPA00538">
    <property type="reaction ID" value="UER00592"/>
</dbReference>
<dbReference type="InterPro" id="IPR045864">
    <property type="entry name" value="aa-tRNA-synth_II/BPL/LPL"/>
</dbReference>
<dbReference type="PROSITE" id="PS51733">
    <property type="entry name" value="BPL_LPL_CATALYTIC"/>
    <property type="match status" value="1"/>
</dbReference>
<dbReference type="CDD" id="cd16444">
    <property type="entry name" value="LipB"/>
    <property type="match status" value="1"/>
</dbReference>
<dbReference type="PANTHER" id="PTHR10993">
    <property type="entry name" value="OCTANOYLTRANSFERASE"/>
    <property type="match status" value="1"/>
</dbReference>
<evidence type="ECO:0000313" key="7">
    <source>
        <dbReference type="EMBL" id="OAE26699.1"/>
    </source>
</evidence>
<keyword evidence="5" id="KW-0012">Acyltransferase</keyword>
<gene>
    <name evidence="7" type="ORF">AXG93_3582s1120</name>
</gene>
<evidence type="ECO:0000313" key="8">
    <source>
        <dbReference type="Proteomes" id="UP000077202"/>
    </source>
</evidence>
<evidence type="ECO:0000256" key="4">
    <source>
        <dbReference type="ARBA" id="ARBA00022679"/>
    </source>
</evidence>
<dbReference type="InterPro" id="IPR004143">
    <property type="entry name" value="BPL_LPL_catalytic"/>
</dbReference>
<dbReference type="Gene3D" id="3.30.930.10">
    <property type="entry name" value="Bira Bifunctional Protein, Domain 2"/>
    <property type="match status" value="1"/>
</dbReference>
<dbReference type="SUPFAM" id="SSF55681">
    <property type="entry name" value="Class II aaRS and biotin synthetases"/>
    <property type="match status" value="1"/>
</dbReference>
<comment type="caution">
    <text evidence="7">The sequence shown here is derived from an EMBL/GenBank/DDBJ whole genome shotgun (WGS) entry which is preliminary data.</text>
</comment>
<dbReference type="InterPro" id="IPR000544">
    <property type="entry name" value="Octanoyltransferase"/>
</dbReference>
<evidence type="ECO:0000256" key="2">
    <source>
        <dbReference type="ARBA" id="ARBA00007907"/>
    </source>
</evidence>
<organism evidence="7 8">
    <name type="scientific">Marchantia polymorpha subsp. ruderalis</name>
    <dbReference type="NCBI Taxonomy" id="1480154"/>
    <lineage>
        <taxon>Eukaryota</taxon>
        <taxon>Viridiplantae</taxon>
        <taxon>Streptophyta</taxon>
        <taxon>Embryophyta</taxon>
        <taxon>Marchantiophyta</taxon>
        <taxon>Marchantiopsida</taxon>
        <taxon>Marchantiidae</taxon>
        <taxon>Marchantiales</taxon>
        <taxon>Marchantiaceae</taxon>
        <taxon>Marchantia</taxon>
    </lineage>
</organism>
<name>A0A176W0X3_MARPO</name>
<dbReference type="EC" id="2.3.1.181" evidence="3"/>
<accession>A0A176W0X3</accession>
<comment type="similarity">
    <text evidence="2">Belongs to the LipB family.</text>
</comment>
<dbReference type="NCBIfam" id="TIGR00214">
    <property type="entry name" value="lipB"/>
    <property type="match status" value="1"/>
</dbReference>
<dbReference type="Pfam" id="PF21948">
    <property type="entry name" value="LplA-B_cat"/>
    <property type="match status" value="1"/>
</dbReference>
<proteinExistence type="inferred from homology"/>
<evidence type="ECO:0000256" key="1">
    <source>
        <dbReference type="ARBA" id="ARBA00004821"/>
    </source>
</evidence>
<dbReference type="PANTHER" id="PTHR10993:SF15">
    <property type="entry name" value="OCTANOYLTRANSFERASE LIP2, MITOCHONDRIAL"/>
    <property type="match status" value="1"/>
</dbReference>
<feature type="domain" description="BPL/LPL catalytic" evidence="6">
    <location>
        <begin position="85"/>
        <end position="270"/>
    </location>
</feature>
<evidence type="ECO:0000259" key="6">
    <source>
        <dbReference type="PROSITE" id="PS51733"/>
    </source>
</evidence>